<dbReference type="EMBL" id="JAPNKE010000002">
    <property type="protein sequence ID" value="MCY1009545.1"/>
    <property type="molecule type" value="Genomic_DNA"/>
</dbReference>
<comment type="caution">
    <text evidence="3">The sequence shown here is derived from an EMBL/GenBank/DDBJ whole genome shotgun (WGS) entry which is preliminary data.</text>
</comment>
<dbReference type="RefSeq" id="WP_267772210.1">
    <property type="nucleotide sequence ID" value="NZ_JAPNKE010000002.1"/>
</dbReference>
<feature type="compositionally biased region" description="Low complexity" evidence="1">
    <location>
        <begin position="255"/>
        <end position="308"/>
    </location>
</feature>
<feature type="region of interest" description="Disordered" evidence="1">
    <location>
        <begin position="233"/>
        <end position="347"/>
    </location>
</feature>
<feature type="compositionally biased region" description="Low complexity" evidence="1">
    <location>
        <begin position="235"/>
        <end position="244"/>
    </location>
</feature>
<feature type="compositionally biased region" description="Pro residues" evidence="1">
    <location>
        <begin position="245"/>
        <end position="254"/>
    </location>
</feature>
<evidence type="ECO:0000256" key="2">
    <source>
        <dbReference type="SAM" id="SignalP"/>
    </source>
</evidence>
<dbReference type="AlphaFoldDB" id="A0A9X3ETM6"/>
<feature type="signal peptide" evidence="2">
    <location>
        <begin position="1"/>
        <end position="21"/>
    </location>
</feature>
<name>A0A9X3ETM6_9BACT</name>
<organism evidence="3 4">
    <name type="scientific">Nannocystis pusilla</name>
    <dbReference type="NCBI Taxonomy" id="889268"/>
    <lineage>
        <taxon>Bacteria</taxon>
        <taxon>Pseudomonadati</taxon>
        <taxon>Myxococcota</taxon>
        <taxon>Polyangia</taxon>
        <taxon>Nannocystales</taxon>
        <taxon>Nannocystaceae</taxon>
        <taxon>Nannocystis</taxon>
    </lineage>
</organism>
<gene>
    <name evidence="3" type="ORF">OV079_29070</name>
</gene>
<keyword evidence="4" id="KW-1185">Reference proteome</keyword>
<accession>A0A9X3ETM6</accession>
<keyword evidence="2" id="KW-0732">Signal</keyword>
<feature type="compositionally biased region" description="Basic residues" evidence="1">
    <location>
        <begin position="309"/>
        <end position="324"/>
    </location>
</feature>
<dbReference type="Proteomes" id="UP001150924">
    <property type="component" value="Unassembled WGS sequence"/>
</dbReference>
<reference evidence="3" key="1">
    <citation type="submission" date="2022-11" db="EMBL/GenBank/DDBJ databases">
        <title>Minimal conservation of predation-associated metabolite biosynthetic gene clusters underscores biosynthetic potential of Myxococcota including descriptions for ten novel species: Archangium lansinium sp. nov., Myxococcus landrumus sp. nov., Nannocystis bai.</title>
        <authorList>
            <person name="Ahearne A."/>
            <person name="Stevens C."/>
            <person name="Phillips K."/>
        </authorList>
    </citation>
    <scope>NUCLEOTIDE SEQUENCE</scope>
    <source>
        <strain evidence="3">Na p29</strain>
    </source>
</reference>
<evidence type="ECO:0000313" key="3">
    <source>
        <dbReference type="EMBL" id="MCY1009545.1"/>
    </source>
</evidence>
<sequence length="347" mass="37010">MLRRAASLVLAPALACGPSLAQLERGHHYDEAICGAAERAFPKGQVAEVIRRALDPAVHVAAVPREQLAAALGDDAPELERFVLLRITHDSNTIPLDRYSADFTLRSDRPFVRAQPDGDPNGAAVSAVRVWDDGKVVSLQPTDLLRLATVFAERLPGPHTVQPDAIDKAIHAVGTIGAAVATIATLGLFGGLLRGRGAGPQPRTEYPTVAEIRRAAPRATRLFDAVAHLQPPVEASPARAARPWPSSPARPTSPPSSSSSSTSATAPASAAGARSPTSTRSCRSPCRPARPSRRASPPRSATTCTASPSRRRPRPRRKPSRRRPIGLPLRTYHVSRRSRATDRRPSA</sequence>
<evidence type="ECO:0000256" key="1">
    <source>
        <dbReference type="SAM" id="MobiDB-lite"/>
    </source>
</evidence>
<evidence type="ECO:0000313" key="4">
    <source>
        <dbReference type="Proteomes" id="UP001150924"/>
    </source>
</evidence>
<feature type="chain" id="PRO_5040933613" evidence="2">
    <location>
        <begin position="22"/>
        <end position="347"/>
    </location>
</feature>
<proteinExistence type="predicted"/>
<protein>
    <submittedName>
        <fullName evidence="3">Uncharacterized protein</fullName>
    </submittedName>
</protein>